<accession>A0A9J2PB77</accession>
<dbReference type="AlphaFoldDB" id="A0A9J2PB77"/>
<organism evidence="1 2">
    <name type="scientific">Ascaris lumbricoides</name>
    <name type="common">Giant roundworm</name>
    <dbReference type="NCBI Taxonomy" id="6252"/>
    <lineage>
        <taxon>Eukaryota</taxon>
        <taxon>Metazoa</taxon>
        <taxon>Ecdysozoa</taxon>
        <taxon>Nematoda</taxon>
        <taxon>Chromadorea</taxon>
        <taxon>Rhabditida</taxon>
        <taxon>Spirurina</taxon>
        <taxon>Ascaridomorpha</taxon>
        <taxon>Ascaridoidea</taxon>
        <taxon>Ascarididae</taxon>
        <taxon>Ascaris</taxon>
    </lineage>
</organism>
<dbReference type="WBParaSite" id="ALUE_0000715201-mRNA-1">
    <property type="protein sequence ID" value="ALUE_0000715201-mRNA-1"/>
    <property type="gene ID" value="ALUE_0000715201"/>
</dbReference>
<dbReference type="Proteomes" id="UP000036681">
    <property type="component" value="Unplaced"/>
</dbReference>
<proteinExistence type="predicted"/>
<protein>
    <submittedName>
        <fullName evidence="2">Uncharacterized protein</fullName>
    </submittedName>
</protein>
<evidence type="ECO:0000313" key="2">
    <source>
        <dbReference type="WBParaSite" id="ALUE_0000715201-mRNA-1"/>
    </source>
</evidence>
<keyword evidence="1" id="KW-1185">Reference proteome</keyword>
<dbReference type="SUPFAM" id="SSF101898">
    <property type="entry name" value="NHL repeat"/>
    <property type="match status" value="1"/>
</dbReference>
<sequence length="352" mass="39825">MTEKPSNTSNHQRLDEMFIHLSPRGATIPYSLCIDRDNNVWVASKGGLFKFDTDGKNVLFERRNPFPKKISPYCQVLHYDGKVIYAYAEEQAAITELRIYDLNGEMFHEQFIDGKLFSLAISENGDMYMTKQPFGEDSIIYKTSIDCPLGWDEVLSEDEYVFQAVCPIDPNTIVVSTCSVPLNMYSKTSIDCPLGWDEVLSEDEYVFQAVCPIDPNTIVVSTCSVPLNMYSKQSLRIVDVAKHAVRKTFSMKGQNDGEIYFPRSIQRYGDDIVVLDKSGRLQRFSKDGKFLDVVAQIDAYLGNGFIVEGEQAVIACSGIVLNRAQETICDDWLEKINLDGSRWIPREVNYGA</sequence>
<evidence type="ECO:0000313" key="1">
    <source>
        <dbReference type="Proteomes" id="UP000036681"/>
    </source>
</evidence>
<reference evidence="2" key="1">
    <citation type="submission" date="2023-03" db="UniProtKB">
        <authorList>
            <consortium name="WormBaseParasite"/>
        </authorList>
    </citation>
    <scope>IDENTIFICATION</scope>
</reference>
<name>A0A9J2PB77_ASCLU</name>